<evidence type="ECO:0000256" key="5">
    <source>
        <dbReference type="ARBA" id="ARBA00022723"/>
    </source>
</evidence>
<feature type="binding site" evidence="12">
    <location>
        <position position="392"/>
    </location>
    <ligand>
        <name>Fe cation</name>
        <dbReference type="ChEBI" id="CHEBI:24875"/>
    </ligand>
</feature>
<evidence type="ECO:0000256" key="7">
    <source>
        <dbReference type="ARBA" id="ARBA00022964"/>
    </source>
</evidence>
<dbReference type="NCBIfam" id="TIGR01015">
    <property type="entry name" value="hmgA"/>
    <property type="match status" value="1"/>
</dbReference>
<organism evidence="15 16">
    <name type="scientific">Crucibulum laeve</name>
    <dbReference type="NCBI Taxonomy" id="68775"/>
    <lineage>
        <taxon>Eukaryota</taxon>
        <taxon>Fungi</taxon>
        <taxon>Dikarya</taxon>
        <taxon>Basidiomycota</taxon>
        <taxon>Agaricomycotina</taxon>
        <taxon>Agaricomycetes</taxon>
        <taxon>Agaricomycetidae</taxon>
        <taxon>Agaricales</taxon>
        <taxon>Agaricineae</taxon>
        <taxon>Nidulariaceae</taxon>
        <taxon>Crucibulum</taxon>
    </lineage>
</organism>
<dbReference type="EMBL" id="ML213620">
    <property type="protein sequence ID" value="TFK35605.1"/>
    <property type="molecule type" value="Genomic_DNA"/>
</dbReference>
<dbReference type="PANTHER" id="PTHR11056">
    <property type="entry name" value="HOMOGENTISATE 1,2-DIOXYGENASE"/>
    <property type="match status" value="1"/>
</dbReference>
<dbReference type="UniPathway" id="UPA00139">
    <property type="reaction ID" value="UER00339"/>
</dbReference>
<feature type="domain" description="Homogentisate 1,2-dioxygenase N-terminal" evidence="14">
    <location>
        <begin position="25"/>
        <end position="299"/>
    </location>
</feature>
<proteinExistence type="inferred from homology"/>
<feature type="binding site" evidence="12">
    <location>
        <position position="371"/>
    </location>
    <ligand>
        <name>homogentisate</name>
        <dbReference type="ChEBI" id="CHEBI:16169"/>
    </ligand>
</feature>
<dbReference type="GO" id="GO:0004411">
    <property type="term" value="F:homogentisate 1,2-dioxygenase activity"/>
    <property type="evidence" value="ECO:0007669"/>
    <property type="project" value="UniProtKB-EC"/>
</dbReference>
<gene>
    <name evidence="15" type="ORF">BDQ12DRAFT_725895</name>
</gene>
<dbReference type="GO" id="GO:0006572">
    <property type="term" value="P:L-tyrosine catabolic process"/>
    <property type="evidence" value="ECO:0007669"/>
    <property type="project" value="UniProtKB-KW"/>
</dbReference>
<keyword evidence="6" id="KW-0828">Tyrosine catabolism</keyword>
<feature type="domain" description="Homogentisate 1,2-dioxygenase C-terminal" evidence="13">
    <location>
        <begin position="302"/>
        <end position="455"/>
    </location>
</feature>
<dbReference type="CDD" id="cd07000">
    <property type="entry name" value="cupin_HGO_N"/>
    <property type="match status" value="1"/>
</dbReference>
<dbReference type="Pfam" id="PF20510">
    <property type="entry name" value="HgmA_N"/>
    <property type="match status" value="1"/>
</dbReference>
<dbReference type="AlphaFoldDB" id="A0A5C3LS11"/>
<comment type="similarity">
    <text evidence="3">Belongs to the homogentisate dioxygenase family.</text>
</comment>
<dbReference type="InterPro" id="IPR014710">
    <property type="entry name" value="RmlC-like_jellyroll"/>
</dbReference>
<keyword evidence="5 12" id="KW-0479">Metal-binding</keyword>
<dbReference type="InterPro" id="IPR011051">
    <property type="entry name" value="RmlC_Cupin_sf"/>
</dbReference>
<comment type="cofactor">
    <cofactor evidence="1 12">
        <name>Fe cation</name>
        <dbReference type="ChEBI" id="CHEBI:24875"/>
    </cofactor>
</comment>
<keyword evidence="16" id="KW-1185">Reference proteome</keyword>
<dbReference type="Proteomes" id="UP000308652">
    <property type="component" value="Unassembled WGS sequence"/>
</dbReference>
<feature type="binding site" evidence="12">
    <location>
        <position position="392"/>
    </location>
    <ligand>
        <name>homogentisate</name>
        <dbReference type="ChEBI" id="CHEBI:16169"/>
    </ligand>
</feature>
<dbReference type="OrthoDB" id="1689029at2759"/>
<dbReference type="InterPro" id="IPR046451">
    <property type="entry name" value="HgmA_C"/>
</dbReference>
<dbReference type="Gene3D" id="2.60.120.10">
    <property type="entry name" value="Jelly Rolls"/>
    <property type="match status" value="1"/>
</dbReference>
<dbReference type="PANTHER" id="PTHR11056:SF4">
    <property type="entry name" value="HOMOGENTISATE 1,2-DIOXYGENASE"/>
    <property type="match status" value="1"/>
</dbReference>
<protein>
    <recommendedName>
        <fullName evidence="4">homogentisate 1,2-dioxygenase</fullName>
        <ecNumber evidence="4">1.13.11.5</ecNumber>
    </recommendedName>
</protein>
<evidence type="ECO:0000256" key="8">
    <source>
        <dbReference type="ARBA" id="ARBA00023002"/>
    </source>
</evidence>
<evidence type="ECO:0000313" key="15">
    <source>
        <dbReference type="EMBL" id="TFK35605.1"/>
    </source>
</evidence>
<dbReference type="SUPFAM" id="SSF51182">
    <property type="entry name" value="RmlC-like cupins"/>
    <property type="match status" value="1"/>
</dbReference>
<dbReference type="GO" id="GO:0006559">
    <property type="term" value="P:L-phenylalanine catabolic process"/>
    <property type="evidence" value="ECO:0007669"/>
    <property type="project" value="UniProtKB-UniPathway"/>
</dbReference>
<evidence type="ECO:0000256" key="2">
    <source>
        <dbReference type="ARBA" id="ARBA00004704"/>
    </source>
</evidence>
<evidence type="ECO:0000256" key="3">
    <source>
        <dbReference type="ARBA" id="ARBA00007757"/>
    </source>
</evidence>
<feature type="binding site" evidence="12">
    <location>
        <position position="356"/>
    </location>
    <ligand>
        <name>Fe cation</name>
        <dbReference type="ChEBI" id="CHEBI:24875"/>
    </ligand>
</feature>
<comment type="pathway">
    <text evidence="2">Amino-acid degradation; L-phenylalanine degradation; acetoacetate and fumarate from L-phenylalanine: step 4/6.</text>
</comment>
<dbReference type="FunFam" id="2.60.120.10:FF:000034">
    <property type="entry name" value="Homogentisate 1,2-dioxygenase"/>
    <property type="match status" value="1"/>
</dbReference>
<dbReference type="Pfam" id="PF04209">
    <property type="entry name" value="HgmA_C"/>
    <property type="match status" value="1"/>
</dbReference>
<name>A0A5C3LS11_9AGAR</name>
<evidence type="ECO:0000256" key="1">
    <source>
        <dbReference type="ARBA" id="ARBA00001962"/>
    </source>
</evidence>
<dbReference type="STRING" id="68775.A0A5C3LS11"/>
<keyword evidence="10" id="KW-0585">Phenylalanine catabolism</keyword>
<dbReference type="GO" id="GO:0005737">
    <property type="term" value="C:cytoplasm"/>
    <property type="evidence" value="ECO:0007669"/>
    <property type="project" value="TreeGrafter"/>
</dbReference>
<dbReference type="InterPro" id="IPR005708">
    <property type="entry name" value="Homogentis_dOase"/>
</dbReference>
<evidence type="ECO:0000256" key="12">
    <source>
        <dbReference type="PIRSR" id="PIRSR605708-2"/>
    </source>
</evidence>
<evidence type="ECO:0000256" key="6">
    <source>
        <dbReference type="ARBA" id="ARBA00022878"/>
    </source>
</evidence>
<feature type="active site" description="Proton acceptor" evidence="11">
    <location>
        <position position="313"/>
    </location>
</feature>
<evidence type="ECO:0000256" key="4">
    <source>
        <dbReference type="ARBA" id="ARBA00013127"/>
    </source>
</evidence>
<feature type="binding site" evidence="12">
    <location>
        <position position="362"/>
    </location>
    <ligand>
        <name>Fe cation</name>
        <dbReference type="ChEBI" id="CHEBI:24875"/>
    </ligand>
</feature>
<keyword evidence="8" id="KW-0560">Oxidoreductase</keyword>
<accession>A0A5C3LS11</accession>
<evidence type="ECO:0000259" key="13">
    <source>
        <dbReference type="Pfam" id="PF04209"/>
    </source>
</evidence>
<evidence type="ECO:0000259" key="14">
    <source>
        <dbReference type="Pfam" id="PF20510"/>
    </source>
</evidence>
<keyword evidence="9 12" id="KW-0408">Iron</keyword>
<keyword evidence="7 15" id="KW-0223">Dioxygenase</keyword>
<evidence type="ECO:0000313" key="16">
    <source>
        <dbReference type="Proteomes" id="UP000308652"/>
    </source>
</evidence>
<sequence length="481" mass="53345">MPLSASGASAASAFSTRPAEKDPYRYQVGFGNRFASEAIPGTLPEGQNSPQKNKYDLYTEGMTGASFVAPRAENFNAWLYRIRPSVAHKGFTRLPDNPDLESCFLPLNPKVHVSPTQLAWHPFDLPADSESVDFVDGLKTIAGNGDPTLREGLAIHMYMANASMDKKAFCNNDGDMLILPQQGRLDIQTEFGKIMARSGELVVIQRGMKFKITLPDGPSRGYIQEIYGAHYTLPELGPLGGNGLANPRDFEFPVASFDIDQSPWEIVYKVCGQLHSCSQEHTPFDVVAWHGNYVPYKYAMEKFVNVGSISKDHIDPSIFCVLTAKSKQPGVPLADFLIFSPRWDVATNTFRPPYYHRNSSTEFMGLLYGIYGGRSDGFQPGGASYETGFCPHGVSYDEFKAASEGEQKPMRVHEGTIAFMFESSMMFTITDYAMKRSGKLHEHEPKMWDNLKGQFVNHLDEINADLKKAGLPALGSELKAQ</sequence>
<dbReference type="GO" id="GO:0046872">
    <property type="term" value="F:metal ion binding"/>
    <property type="evidence" value="ECO:0007669"/>
    <property type="project" value="UniProtKB-KW"/>
</dbReference>
<dbReference type="InterPro" id="IPR046452">
    <property type="entry name" value="HgmA_N"/>
</dbReference>
<evidence type="ECO:0000256" key="9">
    <source>
        <dbReference type="ARBA" id="ARBA00023004"/>
    </source>
</evidence>
<evidence type="ECO:0000256" key="10">
    <source>
        <dbReference type="ARBA" id="ARBA00023232"/>
    </source>
</evidence>
<dbReference type="EC" id="1.13.11.5" evidence="4"/>
<reference evidence="15 16" key="1">
    <citation type="journal article" date="2019" name="Nat. Ecol. Evol.">
        <title>Megaphylogeny resolves global patterns of mushroom evolution.</title>
        <authorList>
            <person name="Varga T."/>
            <person name="Krizsan K."/>
            <person name="Foldi C."/>
            <person name="Dima B."/>
            <person name="Sanchez-Garcia M."/>
            <person name="Sanchez-Ramirez S."/>
            <person name="Szollosi G.J."/>
            <person name="Szarkandi J.G."/>
            <person name="Papp V."/>
            <person name="Albert L."/>
            <person name="Andreopoulos W."/>
            <person name="Angelini C."/>
            <person name="Antonin V."/>
            <person name="Barry K.W."/>
            <person name="Bougher N.L."/>
            <person name="Buchanan P."/>
            <person name="Buyck B."/>
            <person name="Bense V."/>
            <person name="Catcheside P."/>
            <person name="Chovatia M."/>
            <person name="Cooper J."/>
            <person name="Damon W."/>
            <person name="Desjardin D."/>
            <person name="Finy P."/>
            <person name="Geml J."/>
            <person name="Haridas S."/>
            <person name="Hughes K."/>
            <person name="Justo A."/>
            <person name="Karasinski D."/>
            <person name="Kautmanova I."/>
            <person name="Kiss B."/>
            <person name="Kocsube S."/>
            <person name="Kotiranta H."/>
            <person name="LaButti K.M."/>
            <person name="Lechner B.E."/>
            <person name="Liimatainen K."/>
            <person name="Lipzen A."/>
            <person name="Lukacs Z."/>
            <person name="Mihaltcheva S."/>
            <person name="Morgado L.N."/>
            <person name="Niskanen T."/>
            <person name="Noordeloos M.E."/>
            <person name="Ohm R.A."/>
            <person name="Ortiz-Santana B."/>
            <person name="Ovrebo C."/>
            <person name="Racz N."/>
            <person name="Riley R."/>
            <person name="Savchenko A."/>
            <person name="Shiryaev A."/>
            <person name="Soop K."/>
            <person name="Spirin V."/>
            <person name="Szebenyi C."/>
            <person name="Tomsovsky M."/>
            <person name="Tulloss R.E."/>
            <person name="Uehling J."/>
            <person name="Grigoriev I.V."/>
            <person name="Vagvolgyi C."/>
            <person name="Papp T."/>
            <person name="Martin F.M."/>
            <person name="Miettinen O."/>
            <person name="Hibbett D.S."/>
            <person name="Nagy L.G."/>
        </authorList>
    </citation>
    <scope>NUCLEOTIDE SEQUENCE [LARGE SCALE GENOMIC DNA]</scope>
    <source>
        <strain evidence="15 16">CBS 166.37</strain>
    </source>
</reference>
<evidence type="ECO:0000256" key="11">
    <source>
        <dbReference type="PIRSR" id="PIRSR605708-1"/>
    </source>
</evidence>